<dbReference type="InterPro" id="IPR001841">
    <property type="entry name" value="Znf_RING"/>
</dbReference>
<dbReference type="Gene3D" id="1.25.40.20">
    <property type="entry name" value="Ankyrin repeat-containing domain"/>
    <property type="match status" value="2"/>
</dbReference>
<evidence type="ECO:0000256" key="4">
    <source>
        <dbReference type="PROSITE-ProRule" id="PRU00175"/>
    </source>
</evidence>
<dbReference type="Pfam" id="PF13920">
    <property type="entry name" value="zf-C3HC4_3"/>
    <property type="match status" value="1"/>
</dbReference>
<feature type="compositionally biased region" description="Basic and acidic residues" evidence="6">
    <location>
        <begin position="362"/>
        <end position="388"/>
    </location>
</feature>
<evidence type="ECO:0000256" key="6">
    <source>
        <dbReference type="SAM" id="MobiDB-lite"/>
    </source>
</evidence>
<dbReference type="Gene3D" id="3.30.40.10">
    <property type="entry name" value="Zinc/RING finger domain, C3HC4 (zinc finger)"/>
    <property type="match status" value="1"/>
</dbReference>
<dbReference type="SMART" id="SM00248">
    <property type="entry name" value="ANK"/>
    <property type="match status" value="6"/>
</dbReference>
<keyword evidence="4" id="KW-0479">Metal-binding</keyword>
<feature type="compositionally biased region" description="Basic and acidic residues" evidence="6">
    <location>
        <begin position="1536"/>
        <end position="1560"/>
    </location>
</feature>
<dbReference type="PANTHER" id="PTHR24189">
    <property type="entry name" value="MYOTROPHIN"/>
    <property type="match status" value="1"/>
</dbReference>
<feature type="compositionally biased region" description="Basic residues" evidence="6">
    <location>
        <begin position="1250"/>
        <end position="1260"/>
    </location>
</feature>
<feature type="region of interest" description="Disordered" evidence="6">
    <location>
        <begin position="343"/>
        <end position="465"/>
    </location>
</feature>
<keyword evidence="4" id="KW-0863">Zinc-finger</keyword>
<dbReference type="InParanoid" id="A0A0G4GVF6"/>
<dbReference type="SUPFAM" id="SSF57850">
    <property type="entry name" value="RING/U-box"/>
    <property type="match status" value="1"/>
</dbReference>
<keyword evidence="2 3" id="KW-0040">ANK repeat</keyword>
<dbReference type="InterPro" id="IPR013083">
    <property type="entry name" value="Znf_RING/FYVE/PHD"/>
</dbReference>
<dbReference type="VEuPathDB" id="CryptoDB:Vbra_18709"/>
<feature type="compositionally biased region" description="Basic and acidic residues" evidence="6">
    <location>
        <begin position="1231"/>
        <end position="1249"/>
    </location>
</feature>
<name>A0A0G4GVF6_VITBC</name>
<dbReference type="SUPFAM" id="SSF48403">
    <property type="entry name" value="Ankyrin repeat"/>
    <property type="match status" value="1"/>
</dbReference>
<proteinExistence type="predicted"/>
<dbReference type="InterPro" id="IPR036770">
    <property type="entry name" value="Ankyrin_rpt-contain_sf"/>
</dbReference>
<dbReference type="InterPro" id="IPR002110">
    <property type="entry name" value="Ankyrin_rpt"/>
</dbReference>
<keyword evidence="1" id="KW-0677">Repeat</keyword>
<feature type="compositionally biased region" description="Pro residues" evidence="6">
    <location>
        <begin position="1634"/>
        <end position="1645"/>
    </location>
</feature>
<feature type="compositionally biased region" description="Basic and acidic residues" evidence="6">
    <location>
        <begin position="1116"/>
        <end position="1125"/>
    </location>
</feature>
<dbReference type="PANTHER" id="PTHR24189:SF72">
    <property type="entry name" value="ANKYRIN REPEAT-CONTAINING DOMAIN-CONTAINING PROTEIN"/>
    <property type="match status" value="1"/>
</dbReference>
<gene>
    <name evidence="8" type="ORF">Vbra_18709</name>
</gene>
<feature type="region of interest" description="Disordered" evidence="6">
    <location>
        <begin position="1609"/>
        <end position="1654"/>
    </location>
</feature>
<dbReference type="PROSITE" id="PS50089">
    <property type="entry name" value="ZF_RING_2"/>
    <property type="match status" value="1"/>
</dbReference>
<feature type="repeat" description="ANK" evidence="3">
    <location>
        <begin position="1167"/>
        <end position="1199"/>
    </location>
</feature>
<feature type="compositionally biased region" description="Polar residues" evidence="6">
    <location>
        <begin position="1609"/>
        <end position="1620"/>
    </location>
</feature>
<evidence type="ECO:0000313" key="9">
    <source>
        <dbReference type="Proteomes" id="UP000041254"/>
    </source>
</evidence>
<dbReference type="Pfam" id="PF12796">
    <property type="entry name" value="Ank_2"/>
    <property type="match status" value="1"/>
</dbReference>
<feature type="compositionally biased region" description="Basic residues" evidence="6">
    <location>
        <begin position="1"/>
        <end position="10"/>
    </location>
</feature>
<feature type="compositionally biased region" description="Acidic residues" evidence="6">
    <location>
        <begin position="1460"/>
        <end position="1473"/>
    </location>
</feature>
<evidence type="ECO:0000313" key="8">
    <source>
        <dbReference type="EMBL" id="CEM34730.1"/>
    </source>
</evidence>
<dbReference type="InterPro" id="IPR050745">
    <property type="entry name" value="Multifunctional_regulatory"/>
</dbReference>
<feature type="region of interest" description="Disordered" evidence="6">
    <location>
        <begin position="1536"/>
        <end position="1564"/>
    </location>
</feature>
<keyword evidence="5" id="KW-0175">Coiled coil</keyword>
<keyword evidence="4" id="KW-0862">Zinc</keyword>
<sequence length="1871" mass="202899">MDGLPKKLRKGLAVGKRPLDEGKNTEDGGPVLPGGSAGHATSAAEEEAAVPSILSHIVPLTLQLPARPEDTLGEGSNEDGLIERQRLADRLKRPDLYLHQTKTLGALGVSKADYKRNLLRSQHGNIVPPIHPDEAARMLSKVADQAHGSLSRPDGEWKEEVAASLRQHMLHHRVLCVRVRSDPYGASAPWCPPYRRGPLCVSLADGREAGDPSAPTSVSPEEKGHFETAVRMTMKQACEEGHPHETGSRRVNLGTIAEKVVDELMDRGVVVGSHPKTIVLLSAVEVLPSDWLYDGSAAGVSVKCTWGAGSLWFYFVRWNPLCSTTDSSASFVSADAETTINTIARTPAPSPPPPAAHSSVQRAEERRDKRRPEDPSRQSTRLLDRDLSQHQGKAYSPVGSSSSFLFPANLRSAIGTPGGPTRLAATKGTARGRMHNDDGPDGEDGGGADERHSRPEKGGSRDATPDLVEELDELIARWQDETLKRVDPNGQKMTAMLRAVREMYAHDQLVAEDQRKAVQSKEDHQLVFELLPNPGFPDPSLLGGVLFRHALQACVVHGAAGSLESLLSETLVKPTEKDKGRLAVGEVRTKRGGKVLQWSDLTLDPLDPSCMYRDEPLNLVTADYVPSPLVVQAAVANAPIQTMKTLLAYNADVNARGYAGQTKVIDGKISYNTSAVGAAAIWHRPDLLGFLLREARADPAVPAVVTFERGHGPPVHLSCDLLQLVCMGNPNAQPEGQQQEALATIEVLDAEGLIKHGENCSGIFDINGRDSYGERPLHLAAGSGWCSLVEWLLKGGGPWGCQQAAAAGAMEEGGGVDSPAAAAHGRKRQELREKATKGMMEMKARARGIREACKEDQLADQCKPVDLKEGFSLLTWLFTPLVSYMNGFVLKQALQSSVWYGSAGSLDTLLRGNFIKPTEEEGDGGLSVGLVRARDRRIHNWRDLSPANIEPFDGERIKPDRYVRTPLLILAVASDAHSAPQIVKSLVESNADVNEIGPVFLGGETRKVMKSSAVGAAAFYHRHEILDYLLQQPHADPSVLSEGDFPAGLNILQLACVGADEDPEGNQDNDTPRPHPEPTVGSHKSRKKAASKGRRAGSDDLAQEAGPQAAGGTSTKEAEQKEKARQSRAVATLDVLERRGLTRSAPAEGNGGRRKRPVLSLHSRTKTGWSLLHWAAANGWSGIVKWLLERELDAEAVEMCGHTPLDVARLLGRKSCVDVLMAHREARQKAAAAEVRREEEMARKKEEKAARKREQKRLKRLAAQQAESAADGETEEADDTQHQTEEVDQVTEEAAAPLSCPPDTRSDSVEPAFSDAPSGRHQQHVLSQEPRAGVGPSPLPPLPLSPAHGAPARHLFAAQRPSSSSSSFADPPASSTVSTTPADRPSSAQTFCPADVTAQLRADLNGCIDKKESLEDHAGRPSPLASVEFASTGGAKRGKKKDKNKKAAGGGAASAPQLSDADDVTGPLEDEIDAMPSSSSSAPPPPAPSAAADDEDREQQEAIAASLQSAADRWEVIKSDANSAYKQKNHLEAKLQAEKAMAEASKSHEQRLTEENDRLKMANPTLTDDELDLKATADDVKYFQDTINGRFNVLQALVLSSSDQLVHLAQNTPDGSSSSEEPAPDTHDRELRPYLPPEAPSPTSPPSAAAGESVQWLEELESSALEIPQKCVLASKRLEEIDQDIAKLVYEVGQAATDREASETRLRGLIEQHDELKRRDGERLTREKLTTLSVSKELLVRSSDHQRRLESEDFQRDVERRIAAEREAREKEAAEQLKRQEEATAKKIAEMQQQLDEERGKPKQNITSCVVCQEEPNVIIMMPCRHKCLCTGCFENLKKTHTGRKMPCPICRRQCSKEDSGTVYEQGLCDD</sequence>
<evidence type="ECO:0000259" key="7">
    <source>
        <dbReference type="PROSITE" id="PS50089"/>
    </source>
</evidence>
<feature type="coiled-coil region" evidence="5">
    <location>
        <begin position="1760"/>
        <end position="1801"/>
    </location>
</feature>
<organism evidence="8 9">
    <name type="scientific">Vitrella brassicaformis (strain CCMP3155)</name>
    <dbReference type="NCBI Taxonomy" id="1169540"/>
    <lineage>
        <taxon>Eukaryota</taxon>
        <taxon>Sar</taxon>
        <taxon>Alveolata</taxon>
        <taxon>Colpodellida</taxon>
        <taxon>Vitrellaceae</taxon>
        <taxon>Vitrella</taxon>
    </lineage>
</organism>
<feature type="compositionally biased region" description="Basic residues" evidence="6">
    <location>
        <begin position="1436"/>
        <end position="1446"/>
    </location>
</feature>
<feature type="region of interest" description="Disordered" evidence="6">
    <location>
        <begin position="1"/>
        <end position="48"/>
    </location>
</feature>
<dbReference type="PhylomeDB" id="A0A0G4GVF6"/>
<dbReference type="EMBL" id="CDMY01000831">
    <property type="protein sequence ID" value="CEM34730.1"/>
    <property type="molecule type" value="Genomic_DNA"/>
</dbReference>
<dbReference type="Proteomes" id="UP000041254">
    <property type="component" value="Unassembled WGS sequence"/>
</dbReference>
<evidence type="ECO:0000256" key="3">
    <source>
        <dbReference type="PROSITE-ProRule" id="PRU00023"/>
    </source>
</evidence>
<accession>A0A0G4GVF6</accession>
<feature type="compositionally biased region" description="Low complexity" evidence="6">
    <location>
        <begin position="1357"/>
        <end position="1375"/>
    </location>
</feature>
<feature type="region of interest" description="Disordered" evidence="6">
    <location>
        <begin position="1412"/>
        <end position="1508"/>
    </location>
</feature>
<feature type="compositionally biased region" description="Polar residues" evidence="6">
    <location>
        <begin position="1376"/>
        <end position="1390"/>
    </location>
</feature>
<dbReference type="PROSITE" id="PS50088">
    <property type="entry name" value="ANK_REPEAT"/>
    <property type="match status" value="2"/>
</dbReference>
<feature type="compositionally biased region" description="Basic residues" evidence="6">
    <location>
        <begin position="1083"/>
        <end position="1095"/>
    </location>
</feature>
<dbReference type="SMART" id="SM00184">
    <property type="entry name" value="RING"/>
    <property type="match status" value="1"/>
</dbReference>
<protein>
    <recommendedName>
        <fullName evidence="7">RING-type domain-containing protein</fullName>
    </recommendedName>
</protein>
<evidence type="ECO:0000256" key="5">
    <source>
        <dbReference type="SAM" id="Coils"/>
    </source>
</evidence>
<feature type="region of interest" description="Disordered" evidence="6">
    <location>
        <begin position="1231"/>
        <end position="1393"/>
    </location>
</feature>
<feature type="compositionally biased region" description="Basic and acidic residues" evidence="6">
    <location>
        <begin position="448"/>
        <end position="464"/>
    </location>
</feature>
<evidence type="ECO:0000256" key="2">
    <source>
        <dbReference type="ARBA" id="ARBA00023043"/>
    </source>
</evidence>
<feature type="repeat" description="ANK" evidence="3">
    <location>
        <begin position="772"/>
        <end position="796"/>
    </location>
</feature>
<evidence type="ECO:0000256" key="1">
    <source>
        <dbReference type="ARBA" id="ARBA00022737"/>
    </source>
</evidence>
<feature type="compositionally biased region" description="Basic and acidic residues" evidence="6">
    <location>
        <begin position="17"/>
        <end position="26"/>
    </location>
</feature>
<feature type="region of interest" description="Disordered" evidence="6">
    <location>
        <begin position="1060"/>
        <end position="1156"/>
    </location>
</feature>
<reference evidence="8 9" key="1">
    <citation type="submission" date="2014-11" db="EMBL/GenBank/DDBJ databases">
        <authorList>
            <person name="Zhu J."/>
            <person name="Qi W."/>
            <person name="Song R."/>
        </authorList>
    </citation>
    <scope>NUCLEOTIDE SEQUENCE [LARGE SCALE GENOMIC DNA]</scope>
</reference>
<feature type="domain" description="RING-type" evidence="7">
    <location>
        <begin position="1809"/>
        <end position="1852"/>
    </location>
</feature>
<dbReference type="PROSITE" id="PS50297">
    <property type="entry name" value="ANK_REP_REGION"/>
    <property type="match status" value="1"/>
</dbReference>
<dbReference type="GO" id="GO:0008270">
    <property type="term" value="F:zinc ion binding"/>
    <property type="evidence" value="ECO:0007669"/>
    <property type="project" value="UniProtKB-KW"/>
</dbReference>
<keyword evidence="9" id="KW-1185">Reference proteome</keyword>